<dbReference type="PANTHER" id="PTHR21039:SF0">
    <property type="entry name" value="HISTIDINOL-PHOSPHATASE"/>
    <property type="match status" value="1"/>
</dbReference>
<evidence type="ECO:0000259" key="9">
    <source>
        <dbReference type="SMART" id="SM00481"/>
    </source>
</evidence>
<dbReference type="SUPFAM" id="SSF89550">
    <property type="entry name" value="PHP domain-like"/>
    <property type="match status" value="1"/>
</dbReference>
<dbReference type="GO" id="GO:0004401">
    <property type="term" value="F:histidinol-phosphatase activity"/>
    <property type="evidence" value="ECO:0007669"/>
    <property type="project" value="UniProtKB-UniRule"/>
</dbReference>
<organism evidence="10 11">
    <name type="scientific">Candidatus Dormiibacter inghamiae</name>
    <dbReference type="NCBI Taxonomy" id="3127013"/>
    <lineage>
        <taxon>Bacteria</taxon>
        <taxon>Bacillati</taxon>
        <taxon>Candidatus Dormiibacterota</taxon>
        <taxon>Candidatus Dormibacteria</taxon>
        <taxon>Candidatus Dormibacterales</taxon>
        <taxon>Candidatus Dormibacteraceae</taxon>
        <taxon>Candidatus Dormiibacter</taxon>
    </lineage>
</organism>
<dbReference type="SMART" id="SM00481">
    <property type="entry name" value="POLIIIAc"/>
    <property type="match status" value="1"/>
</dbReference>
<keyword evidence="4 8" id="KW-0028">Amino-acid biosynthesis</keyword>
<keyword evidence="5 8" id="KW-0378">Hydrolase</keyword>
<dbReference type="NCBIfam" id="TIGR01856">
    <property type="entry name" value="hisJ_fam"/>
    <property type="match status" value="1"/>
</dbReference>
<reference evidence="10 11" key="1">
    <citation type="submission" date="2020-10" db="EMBL/GenBank/DDBJ databases">
        <title>Ca. Dormibacterota MAGs.</title>
        <authorList>
            <person name="Montgomery K."/>
        </authorList>
    </citation>
    <scope>NUCLEOTIDE SEQUENCE [LARGE SCALE GENOMIC DNA]</scope>
    <source>
        <strain evidence="10">SC8811_S16_3</strain>
    </source>
</reference>
<evidence type="ECO:0000256" key="3">
    <source>
        <dbReference type="ARBA" id="ARBA00013085"/>
    </source>
</evidence>
<name>A0A934K7S1_9BACT</name>
<evidence type="ECO:0000256" key="6">
    <source>
        <dbReference type="ARBA" id="ARBA00023102"/>
    </source>
</evidence>
<evidence type="ECO:0000256" key="7">
    <source>
        <dbReference type="ARBA" id="ARBA00049158"/>
    </source>
</evidence>
<evidence type="ECO:0000313" key="10">
    <source>
        <dbReference type="EMBL" id="MBJ7602007.1"/>
    </source>
</evidence>
<evidence type="ECO:0000256" key="8">
    <source>
        <dbReference type="RuleBase" id="RU366003"/>
    </source>
</evidence>
<evidence type="ECO:0000256" key="2">
    <source>
        <dbReference type="ARBA" id="ARBA00009152"/>
    </source>
</evidence>
<dbReference type="InterPro" id="IPR004013">
    <property type="entry name" value="PHP_dom"/>
</dbReference>
<accession>A0A934K7S1</accession>
<proteinExistence type="inferred from homology"/>
<evidence type="ECO:0000256" key="1">
    <source>
        <dbReference type="ARBA" id="ARBA00004970"/>
    </source>
</evidence>
<dbReference type="InterPro" id="IPR016195">
    <property type="entry name" value="Pol/histidinol_Pase-like"/>
</dbReference>
<comment type="catalytic activity">
    <reaction evidence="7 8">
        <text>L-histidinol phosphate + H2O = L-histidinol + phosphate</text>
        <dbReference type="Rhea" id="RHEA:14465"/>
        <dbReference type="ChEBI" id="CHEBI:15377"/>
        <dbReference type="ChEBI" id="CHEBI:43474"/>
        <dbReference type="ChEBI" id="CHEBI:57699"/>
        <dbReference type="ChEBI" id="CHEBI:57980"/>
        <dbReference type="EC" id="3.1.3.15"/>
    </reaction>
</comment>
<dbReference type="PANTHER" id="PTHR21039">
    <property type="entry name" value="HISTIDINOL PHOSPHATASE-RELATED"/>
    <property type="match status" value="1"/>
</dbReference>
<dbReference type="Pfam" id="PF02811">
    <property type="entry name" value="PHP"/>
    <property type="match status" value="1"/>
</dbReference>
<comment type="similarity">
    <text evidence="2 8">Belongs to the PHP hydrolase family. HisK subfamily.</text>
</comment>
<dbReference type="AlphaFoldDB" id="A0A934K7S1"/>
<dbReference type="InterPro" id="IPR003141">
    <property type="entry name" value="Pol/His_phosphatase_N"/>
</dbReference>
<evidence type="ECO:0000256" key="5">
    <source>
        <dbReference type="ARBA" id="ARBA00022801"/>
    </source>
</evidence>
<protein>
    <recommendedName>
        <fullName evidence="3 8">Histidinol-phosphatase</fullName>
        <shortName evidence="8">HolPase</shortName>
        <ecNumber evidence="3 8">3.1.3.15</ecNumber>
    </recommendedName>
</protein>
<comment type="pathway">
    <text evidence="1 8">Amino-acid biosynthesis; L-histidine biosynthesis; L-histidine from 5-phospho-alpha-D-ribose 1-diphosphate: step 8/9.</text>
</comment>
<dbReference type="EMBL" id="JAEKNQ010000013">
    <property type="protein sequence ID" value="MBJ7602007.1"/>
    <property type="molecule type" value="Genomic_DNA"/>
</dbReference>
<dbReference type="EC" id="3.1.3.15" evidence="3 8"/>
<dbReference type="RefSeq" id="WP_338176396.1">
    <property type="nucleotide sequence ID" value="NZ_JAEKNQ010000013.1"/>
</dbReference>
<dbReference type="Gene3D" id="3.20.20.140">
    <property type="entry name" value="Metal-dependent hydrolases"/>
    <property type="match status" value="1"/>
</dbReference>
<dbReference type="Proteomes" id="UP000620075">
    <property type="component" value="Unassembled WGS sequence"/>
</dbReference>
<evidence type="ECO:0000256" key="4">
    <source>
        <dbReference type="ARBA" id="ARBA00022605"/>
    </source>
</evidence>
<evidence type="ECO:0000313" key="11">
    <source>
        <dbReference type="Proteomes" id="UP000620075"/>
    </source>
</evidence>
<gene>
    <name evidence="10" type="ORF">JF888_02225</name>
</gene>
<keyword evidence="6 8" id="KW-0368">Histidine biosynthesis</keyword>
<dbReference type="GO" id="GO:0005737">
    <property type="term" value="C:cytoplasm"/>
    <property type="evidence" value="ECO:0007669"/>
    <property type="project" value="TreeGrafter"/>
</dbReference>
<feature type="domain" description="Polymerase/histidinol phosphatase N-terminal" evidence="9">
    <location>
        <begin position="6"/>
        <end position="65"/>
    </location>
</feature>
<comment type="caution">
    <text evidence="10">The sequence shown here is derived from an EMBL/GenBank/DDBJ whole genome shotgun (WGS) entry which is preliminary data.</text>
</comment>
<dbReference type="GO" id="GO:0000105">
    <property type="term" value="P:L-histidine biosynthetic process"/>
    <property type="evidence" value="ECO:0007669"/>
    <property type="project" value="UniProtKB-UniRule"/>
</dbReference>
<dbReference type="InterPro" id="IPR010140">
    <property type="entry name" value="Histidinol_P_phosphatase_HisJ"/>
</dbReference>
<sequence length="269" mass="29649">MCELPGDLHVHTQFSWDAARGDMEATCRQAVKVGLRAVAFTEHADFAFSVHADMRPLDVQAYLVEIKRCRSLFPELRIVSGVELGEPHRHAEEVAEVLGAGPLDRVLGSVHCFSWRGREIDASQMKQLTTAEAPAAVRAYLAETLALVTSSQTFAALAHLDYYKRYWPHHELTYAEGEFEAELREVLRELGRRGAALEVNTTRGAPAERGLCPGARVLGWWAEEGGRAISFGSDSHEPAFIAAGFREAAQLAEAAGFRANDDPAGHWLR</sequence>